<dbReference type="Proteomes" id="UP000800038">
    <property type="component" value="Unassembled WGS sequence"/>
</dbReference>
<protein>
    <submittedName>
        <fullName evidence="1">Uncharacterized protein</fullName>
    </submittedName>
</protein>
<keyword evidence="2" id="KW-1185">Reference proteome</keyword>
<evidence type="ECO:0000313" key="2">
    <source>
        <dbReference type="Proteomes" id="UP000800038"/>
    </source>
</evidence>
<dbReference type="OrthoDB" id="3705949at2759"/>
<gene>
    <name evidence="1" type="ORF">EJ02DRAFT_492947</name>
</gene>
<accession>A0A6A5SN62</accession>
<organism evidence="1 2">
    <name type="scientific">Clathrospora elynae</name>
    <dbReference type="NCBI Taxonomy" id="706981"/>
    <lineage>
        <taxon>Eukaryota</taxon>
        <taxon>Fungi</taxon>
        <taxon>Dikarya</taxon>
        <taxon>Ascomycota</taxon>
        <taxon>Pezizomycotina</taxon>
        <taxon>Dothideomycetes</taxon>
        <taxon>Pleosporomycetidae</taxon>
        <taxon>Pleosporales</taxon>
        <taxon>Diademaceae</taxon>
        <taxon>Clathrospora</taxon>
    </lineage>
</organism>
<proteinExistence type="predicted"/>
<dbReference type="EMBL" id="ML976052">
    <property type="protein sequence ID" value="KAF1941094.1"/>
    <property type="molecule type" value="Genomic_DNA"/>
</dbReference>
<name>A0A6A5SN62_9PLEO</name>
<dbReference type="AlphaFoldDB" id="A0A6A5SN62"/>
<sequence>MSSILALSDYLNLMFTATHLAEMIRIGQSAQIRLSQLPNKPAEDFQNPSQLWFIQPRYLARFVALGQQAQAEQDANRSISLEAAVQALTPKRRKITARRNSDNLLAPPMAFKPFSSNKTVTQPYSNKGNVARLENRECVAIEVVIWVIDHLQHLEGSFNEYNRSDDVRGYGGGYFEDDSTPTNEAYGNQKLGRRDDYAIMRGPHGDLVLGQM</sequence>
<evidence type="ECO:0000313" key="1">
    <source>
        <dbReference type="EMBL" id="KAF1941094.1"/>
    </source>
</evidence>
<reference evidence="1" key="1">
    <citation type="journal article" date="2020" name="Stud. Mycol.">
        <title>101 Dothideomycetes genomes: a test case for predicting lifestyles and emergence of pathogens.</title>
        <authorList>
            <person name="Haridas S."/>
            <person name="Albert R."/>
            <person name="Binder M."/>
            <person name="Bloem J."/>
            <person name="Labutti K."/>
            <person name="Salamov A."/>
            <person name="Andreopoulos B."/>
            <person name="Baker S."/>
            <person name="Barry K."/>
            <person name="Bills G."/>
            <person name="Bluhm B."/>
            <person name="Cannon C."/>
            <person name="Castanera R."/>
            <person name="Culley D."/>
            <person name="Daum C."/>
            <person name="Ezra D."/>
            <person name="Gonzalez J."/>
            <person name="Henrissat B."/>
            <person name="Kuo A."/>
            <person name="Liang C."/>
            <person name="Lipzen A."/>
            <person name="Lutzoni F."/>
            <person name="Magnuson J."/>
            <person name="Mondo S."/>
            <person name="Nolan M."/>
            <person name="Ohm R."/>
            <person name="Pangilinan J."/>
            <person name="Park H.-J."/>
            <person name="Ramirez L."/>
            <person name="Alfaro M."/>
            <person name="Sun H."/>
            <person name="Tritt A."/>
            <person name="Yoshinaga Y."/>
            <person name="Zwiers L.-H."/>
            <person name="Turgeon B."/>
            <person name="Goodwin S."/>
            <person name="Spatafora J."/>
            <person name="Crous P."/>
            <person name="Grigoriev I."/>
        </authorList>
    </citation>
    <scope>NUCLEOTIDE SEQUENCE</scope>
    <source>
        <strain evidence="1">CBS 161.51</strain>
    </source>
</reference>